<dbReference type="PANTHER" id="PTHR17901">
    <property type="entry name" value="MAGNESIUM-DEPENDENT PHOSPHATASE 1 MDP1"/>
    <property type="match status" value="1"/>
</dbReference>
<keyword evidence="3" id="KW-1185">Reference proteome</keyword>
<name>A0AAD5RUL3_9PEZI</name>
<proteinExistence type="predicted"/>
<organism evidence="2 3">
    <name type="scientific">Zalerion maritima</name>
    <dbReference type="NCBI Taxonomy" id="339359"/>
    <lineage>
        <taxon>Eukaryota</taxon>
        <taxon>Fungi</taxon>
        <taxon>Dikarya</taxon>
        <taxon>Ascomycota</taxon>
        <taxon>Pezizomycotina</taxon>
        <taxon>Sordariomycetes</taxon>
        <taxon>Lulworthiomycetidae</taxon>
        <taxon>Lulworthiales</taxon>
        <taxon>Lulworthiaceae</taxon>
        <taxon>Zalerion</taxon>
    </lineage>
</organism>
<evidence type="ECO:0000313" key="2">
    <source>
        <dbReference type="EMBL" id="KAJ2904451.1"/>
    </source>
</evidence>
<evidence type="ECO:0000313" key="3">
    <source>
        <dbReference type="Proteomes" id="UP001201980"/>
    </source>
</evidence>
<evidence type="ECO:0000256" key="1">
    <source>
        <dbReference type="SAM" id="MobiDB-lite"/>
    </source>
</evidence>
<comment type="caution">
    <text evidence="2">The sequence shown here is derived from an EMBL/GenBank/DDBJ whole genome shotgun (WGS) entry which is preliminary data.</text>
</comment>
<feature type="compositionally biased region" description="Low complexity" evidence="1">
    <location>
        <begin position="38"/>
        <end position="50"/>
    </location>
</feature>
<protein>
    <recommendedName>
        <fullName evidence="4">Magnesium-dependent phosphatase 1</fullName>
    </recommendedName>
</protein>
<dbReference type="EMBL" id="JAKWBI020000053">
    <property type="protein sequence ID" value="KAJ2904451.1"/>
    <property type="molecule type" value="Genomic_DNA"/>
</dbReference>
<dbReference type="InterPro" id="IPR036412">
    <property type="entry name" value="HAD-like_sf"/>
</dbReference>
<reference evidence="2" key="1">
    <citation type="submission" date="2022-07" db="EMBL/GenBank/DDBJ databases">
        <title>Draft genome sequence of Zalerion maritima ATCC 34329, a (micro)plastics degrading marine fungus.</title>
        <authorList>
            <person name="Paco A."/>
            <person name="Goncalves M.F.M."/>
            <person name="Rocha-Santos T.A.P."/>
            <person name="Alves A."/>
        </authorList>
    </citation>
    <scope>NUCLEOTIDE SEQUENCE</scope>
    <source>
        <strain evidence="2">ATCC 34329</strain>
    </source>
</reference>
<accession>A0AAD5RUL3</accession>
<dbReference type="FunFam" id="3.40.50.1000:FF:000155">
    <property type="entry name" value="Putative magnesium dependent phosphatase"/>
    <property type="match status" value="1"/>
</dbReference>
<gene>
    <name evidence="2" type="ORF">MKZ38_007982</name>
</gene>
<dbReference type="SFLD" id="SFLDS00003">
    <property type="entry name" value="Haloacid_Dehalogenase"/>
    <property type="match status" value="1"/>
</dbReference>
<evidence type="ECO:0008006" key="4">
    <source>
        <dbReference type="Google" id="ProtNLM"/>
    </source>
</evidence>
<sequence length="253" mass="28214">MFQSSKKKLSKANANANANANASTSNQAPIPSSPSNPPNTSSSTPVPQQQEQKQNPSLPPILQDGRPLPRLFVFDLDYTLWPFWVDTHVVPPLKINASHTVATDRTGEEFRFYSDVPSILWSLGQVSSPGIKMGVASRTCSPDLGREMLKLLHVGPPVDENGLPLAGVGKKDRPKKAVDFFHQMEIYPSSKIKHFQNLAKRTGIPYSDMLFFDDESRNREVASLGVTFWLVRDGTDWDEVEKGILQWRKNNGK</sequence>
<dbReference type="InterPro" id="IPR035679">
    <property type="entry name" value="MDP-1_euk"/>
</dbReference>
<dbReference type="GO" id="GO:0003993">
    <property type="term" value="F:acid phosphatase activity"/>
    <property type="evidence" value="ECO:0007669"/>
    <property type="project" value="TreeGrafter"/>
</dbReference>
<dbReference type="PANTHER" id="PTHR17901:SF14">
    <property type="entry name" value="MAGNESIUM-DEPENDENT PHOSPHATASE 1"/>
    <property type="match status" value="1"/>
</dbReference>
<dbReference type="CDD" id="cd07501">
    <property type="entry name" value="HAD_MDP-1_like"/>
    <property type="match status" value="1"/>
</dbReference>
<dbReference type="Gene3D" id="3.40.50.1000">
    <property type="entry name" value="HAD superfamily/HAD-like"/>
    <property type="match status" value="1"/>
</dbReference>
<dbReference type="InterPro" id="IPR010033">
    <property type="entry name" value="HAD_SF_ppase_IIIC"/>
</dbReference>
<dbReference type="NCBIfam" id="TIGR01685">
    <property type="entry name" value="MDP-1"/>
    <property type="match status" value="1"/>
</dbReference>
<dbReference type="NCBIfam" id="TIGR01681">
    <property type="entry name" value="HAD-SF-IIIC"/>
    <property type="match status" value="1"/>
</dbReference>
<dbReference type="AlphaFoldDB" id="A0AAD5RUL3"/>
<dbReference type="Proteomes" id="UP001201980">
    <property type="component" value="Unassembled WGS sequence"/>
</dbReference>
<dbReference type="InterPro" id="IPR023214">
    <property type="entry name" value="HAD_sf"/>
</dbReference>
<dbReference type="SUPFAM" id="SSF56784">
    <property type="entry name" value="HAD-like"/>
    <property type="match status" value="1"/>
</dbReference>
<feature type="compositionally biased region" description="Basic residues" evidence="1">
    <location>
        <begin position="1"/>
        <end position="10"/>
    </location>
</feature>
<dbReference type="SFLD" id="SFLDG01129">
    <property type="entry name" value="C1.5:_HAD__Beta-PGM__Phosphata"/>
    <property type="match status" value="1"/>
</dbReference>
<dbReference type="Pfam" id="PF12689">
    <property type="entry name" value="Acid_PPase"/>
    <property type="match status" value="1"/>
</dbReference>
<feature type="compositionally biased region" description="Low complexity" evidence="1">
    <location>
        <begin position="11"/>
        <end position="30"/>
    </location>
</feature>
<feature type="region of interest" description="Disordered" evidence="1">
    <location>
        <begin position="1"/>
        <end position="63"/>
    </location>
</feature>
<dbReference type="InterPro" id="IPR010036">
    <property type="entry name" value="MDP_1_eu_arc"/>
</dbReference>
<dbReference type="SFLD" id="SFLDG01131">
    <property type="entry name" value="C1.5.2:_MDP_Like"/>
    <property type="match status" value="1"/>
</dbReference>